<dbReference type="Proteomes" id="UP000308600">
    <property type="component" value="Unassembled WGS sequence"/>
</dbReference>
<organism evidence="1 2">
    <name type="scientific">Pluteus cervinus</name>
    <dbReference type="NCBI Taxonomy" id="181527"/>
    <lineage>
        <taxon>Eukaryota</taxon>
        <taxon>Fungi</taxon>
        <taxon>Dikarya</taxon>
        <taxon>Basidiomycota</taxon>
        <taxon>Agaricomycotina</taxon>
        <taxon>Agaricomycetes</taxon>
        <taxon>Agaricomycetidae</taxon>
        <taxon>Agaricales</taxon>
        <taxon>Pluteineae</taxon>
        <taxon>Pluteaceae</taxon>
        <taxon>Pluteus</taxon>
    </lineage>
</organism>
<sequence>MKRYRCFAQCLIYVSSTTLTALREALYKVGHVMLHKHITMYSACLESCSKDPHFGLWFPLSSSRSRFGVWFAIVDGTHVGITNDYDVVTAAEVNYKGTKSFTCCSRAHAQDTFDSFFRNGAVIRRRTTVQAKL</sequence>
<gene>
    <name evidence="1" type="ORF">BDN72DRAFT_850790</name>
</gene>
<protein>
    <submittedName>
        <fullName evidence="1">Uncharacterized protein</fullName>
    </submittedName>
</protein>
<evidence type="ECO:0000313" key="2">
    <source>
        <dbReference type="Proteomes" id="UP000308600"/>
    </source>
</evidence>
<dbReference type="EMBL" id="ML208815">
    <property type="protein sequence ID" value="TFK60191.1"/>
    <property type="molecule type" value="Genomic_DNA"/>
</dbReference>
<feature type="non-terminal residue" evidence="1">
    <location>
        <position position="1"/>
    </location>
</feature>
<name>A0ACD3A3T5_9AGAR</name>
<accession>A0ACD3A3T5</accession>
<proteinExistence type="predicted"/>
<evidence type="ECO:0000313" key="1">
    <source>
        <dbReference type="EMBL" id="TFK60191.1"/>
    </source>
</evidence>
<reference evidence="1 2" key="1">
    <citation type="journal article" date="2019" name="Nat. Ecol. Evol.">
        <title>Megaphylogeny resolves global patterns of mushroom evolution.</title>
        <authorList>
            <person name="Varga T."/>
            <person name="Krizsan K."/>
            <person name="Foldi C."/>
            <person name="Dima B."/>
            <person name="Sanchez-Garcia M."/>
            <person name="Sanchez-Ramirez S."/>
            <person name="Szollosi G.J."/>
            <person name="Szarkandi J.G."/>
            <person name="Papp V."/>
            <person name="Albert L."/>
            <person name="Andreopoulos W."/>
            <person name="Angelini C."/>
            <person name="Antonin V."/>
            <person name="Barry K.W."/>
            <person name="Bougher N.L."/>
            <person name="Buchanan P."/>
            <person name="Buyck B."/>
            <person name="Bense V."/>
            <person name="Catcheside P."/>
            <person name="Chovatia M."/>
            <person name="Cooper J."/>
            <person name="Damon W."/>
            <person name="Desjardin D."/>
            <person name="Finy P."/>
            <person name="Geml J."/>
            <person name="Haridas S."/>
            <person name="Hughes K."/>
            <person name="Justo A."/>
            <person name="Karasinski D."/>
            <person name="Kautmanova I."/>
            <person name="Kiss B."/>
            <person name="Kocsube S."/>
            <person name="Kotiranta H."/>
            <person name="LaButti K.M."/>
            <person name="Lechner B.E."/>
            <person name="Liimatainen K."/>
            <person name="Lipzen A."/>
            <person name="Lukacs Z."/>
            <person name="Mihaltcheva S."/>
            <person name="Morgado L.N."/>
            <person name="Niskanen T."/>
            <person name="Noordeloos M.E."/>
            <person name="Ohm R.A."/>
            <person name="Ortiz-Santana B."/>
            <person name="Ovrebo C."/>
            <person name="Racz N."/>
            <person name="Riley R."/>
            <person name="Savchenko A."/>
            <person name="Shiryaev A."/>
            <person name="Soop K."/>
            <person name="Spirin V."/>
            <person name="Szebenyi C."/>
            <person name="Tomsovsky M."/>
            <person name="Tulloss R.E."/>
            <person name="Uehling J."/>
            <person name="Grigoriev I.V."/>
            <person name="Vagvolgyi C."/>
            <person name="Papp T."/>
            <person name="Martin F.M."/>
            <person name="Miettinen O."/>
            <person name="Hibbett D.S."/>
            <person name="Nagy L.G."/>
        </authorList>
    </citation>
    <scope>NUCLEOTIDE SEQUENCE [LARGE SCALE GENOMIC DNA]</scope>
    <source>
        <strain evidence="1 2">NL-1719</strain>
    </source>
</reference>
<keyword evidence="2" id="KW-1185">Reference proteome</keyword>